<feature type="compositionally biased region" description="Polar residues" evidence="1">
    <location>
        <begin position="72"/>
        <end position="81"/>
    </location>
</feature>
<accession>A0AAV6HSK0</accession>
<dbReference type="EMBL" id="JACTNZ010000013">
    <property type="protein sequence ID" value="KAG5515526.1"/>
    <property type="molecule type" value="Genomic_DNA"/>
</dbReference>
<evidence type="ECO:0000313" key="3">
    <source>
        <dbReference type="Proteomes" id="UP000823749"/>
    </source>
</evidence>
<evidence type="ECO:0000313" key="2">
    <source>
        <dbReference type="EMBL" id="KAG5515526.1"/>
    </source>
</evidence>
<sequence length="81" mass="8872">MDGGNHRTAVEALGRAVLGGSEAAQAAGKGGGEAEIRKRTWSRGGWGGGDMREERIRKHLTRRNEHHMQMISKKTLQGKYS</sequence>
<reference evidence="2 3" key="1">
    <citation type="submission" date="2020-08" db="EMBL/GenBank/DDBJ databases">
        <title>Plant Genome Project.</title>
        <authorList>
            <person name="Zhang R.-G."/>
        </authorList>
    </citation>
    <scope>NUCLEOTIDE SEQUENCE [LARGE SCALE GENOMIC DNA]</scope>
    <source>
        <strain evidence="2">WSP0</strain>
        <tissue evidence="2">Leaf</tissue>
    </source>
</reference>
<comment type="caution">
    <text evidence="2">The sequence shown here is derived from an EMBL/GenBank/DDBJ whole genome shotgun (WGS) entry which is preliminary data.</text>
</comment>
<protein>
    <submittedName>
        <fullName evidence="2">Uncharacterized protein</fullName>
    </submittedName>
</protein>
<dbReference type="AlphaFoldDB" id="A0AAV6HSK0"/>
<evidence type="ECO:0000256" key="1">
    <source>
        <dbReference type="SAM" id="MobiDB-lite"/>
    </source>
</evidence>
<dbReference type="Proteomes" id="UP000823749">
    <property type="component" value="Chromosome 13"/>
</dbReference>
<feature type="region of interest" description="Disordered" evidence="1">
    <location>
        <begin position="61"/>
        <end position="81"/>
    </location>
</feature>
<name>A0AAV6HSK0_9ERIC</name>
<organism evidence="2 3">
    <name type="scientific">Rhododendron griersonianum</name>
    <dbReference type="NCBI Taxonomy" id="479676"/>
    <lineage>
        <taxon>Eukaryota</taxon>
        <taxon>Viridiplantae</taxon>
        <taxon>Streptophyta</taxon>
        <taxon>Embryophyta</taxon>
        <taxon>Tracheophyta</taxon>
        <taxon>Spermatophyta</taxon>
        <taxon>Magnoliopsida</taxon>
        <taxon>eudicotyledons</taxon>
        <taxon>Gunneridae</taxon>
        <taxon>Pentapetalae</taxon>
        <taxon>asterids</taxon>
        <taxon>Ericales</taxon>
        <taxon>Ericaceae</taxon>
        <taxon>Ericoideae</taxon>
        <taxon>Rhodoreae</taxon>
        <taxon>Rhododendron</taxon>
    </lineage>
</organism>
<keyword evidence="3" id="KW-1185">Reference proteome</keyword>
<proteinExistence type="predicted"/>
<gene>
    <name evidence="2" type="ORF">RHGRI_036533</name>
</gene>